<gene>
    <name evidence="4" type="ORF">SCF082_LOCUS23532</name>
</gene>
<organism evidence="4 5">
    <name type="scientific">Durusdinium trenchii</name>
    <dbReference type="NCBI Taxonomy" id="1381693"/>
    <lineage>
        <taxon>Eukaryota</taxon>
        <taxon>Sar</taxon>
        <taxon>Alveolata</taxon>
        <taxon>Dinophyceae</taxon>
        <taxon>Suessiales</taxon>
        <taxon>Symbiodiniaceae</taxon>
        <taxon>Durusdinium</taxon>
    </lineage>
</organism>
<feature type="domain" description="Carrier" evidence="3">
    <location>
        <begin position="946"/>
        <end position="1024"/>
    </location>
</feature>
<dbReference type="InterPro" id="IPR036736">
    <property type="entry name" value="ACP-like_sf"/>
</dbReference>
<dbReference type="InterPro" id="IPR042099">
    <property type="entry name" value="ANL_N_sf"/>
</dbReference>
<dbReference type="SUPFAM" id="SSF47336">
    <property type="entry name" value="ACP-like"/>
    <property type="match status" value="1"/>
</dbReference>
<evidence type="ECO:0000313" key="4">
    <source>
        <dbReference type="EMBL" id="CAK9040451.1"/>
    </source>
</evidence>
<dbReference type="Gene3D" id="1.10.1200.10">
    <property type="entry name" value="ACP-like"/>
    <property type="match status" value="1"/>
</dbReference>
<dbReference type="EMBL" id="CAXAMM010017125">
    <property type="protein sequence ID" value="CAK9040451.1"/>
    <property type="molecule type" value="Genomic_DNA"/>
</dbReference>
<dbReference type="Proteomes" id="UP001642464">
    <property type="component" value="Unassembled WGS sequence"/>
</dbReference>
<name>A0ABP0LMN6_9DINO</name>
<feature type="region of interest" description="Disordered" evidence="1">
    <location>
        <begin position="924"/>
        <end position="948"/>
    </location>
</feature>
<keyword evidence="2" id="KW-1133">Transmembrane helix</keyword>
<dbReference type="PROSITE" id="PS50075">
    <property type="entry name" value="CARRIER"/>
    <property type="match status" value="1"/>
</dbReference>
<feature type="compositionally biased region" description="Low complexity" evidence="1">
    <location>
        <begin position="936"/>
        <end position="948"/>
    </location>
</feature>
<keyword evidence="5" id="KW-1185">Reference proteome</keyword>
<evidence type="ECO:0000259" key="3">
    <source>
        <dbReference type="PROSITE" id="PS50075"/>
    </source>
</evidence>
<feature type="compositionally biased region" description="Low complexity" evidence="1">
    <location>
        <begin position="754"/>
        <end position="763"/>
    </location>
</feature>
<dbReference type="Pfam" id="PF00501">
    <property type="entry name" value="AMP-binding"/>
    <property type="match status" value="2"/>
</dbReference>
<reference evidence="4 5" key="1">
    <citation type="submission" date="2024-02" db="EMBL/GenBank/DDBJ databases">
        <authorList>
            <person name="Chen Y."/>
            <person name="Shah S."/>
            <person name="Dougan E. K."/>
            <person name="Thang M."/>
            <person name="Chan C."/>
        </authorList>
    </citation>
    <scope>NUCLEOTIDE SEQUENCE [LARGE SCALE GENOMIC DNA]</scope>
</reference>
<sequence>RFWLKAIINHYLAEWAMLGGSNSRSSSSSPSSPLLRTESTATEADIVEHWVGKLEGCPPLLAQLPTDQLGPAEQHREAELVSVTSWLKGTALPHDNTAEATARLICGLATLMGRYSLATELGLGLWRSDLSSPGCQPMRVSLLRQPGDATPVLGSRVAEEESSVVAPLSSYSSAECFIQRIQKEVLLFKDSRLLLCESGLRELDKHSQREAPPSASLQRSQVLEIFLVLGSEAEPPVSCPQAAITLACPRWPPRSNHETKLEMRCQRGHFSPETISRMLRHLTTFMNSQTWGPQLALCQHSLQKDGSEDEQEVSGFADAFSSSCYMPGAKDYFNPDRSISSMIEAVAKAFPNELALLDDSSGATYSYQELLKMSSSLAFALRLAGVFPDNLVPLMAARGVEMILGILGILRTGSGYVPLDLHWPEDRLEDVLRQCSSKVVLASSDCHSKLSAIAWRVSSVTSVLDVRTRVEGPGVADEGQGSTLAYTFFTSGTTGKPKGVMVENKGLVHRVHWFQQRWPLYPGEGIVSKVAYTFGLSEWEIFWPLTAGAALILAPPGGEKDAEYLLRRACHAFHPPSRQERLIPGKGPSPDHVNCVSAHIFVPSMLQMIFDKYDELEEEDMQRKAGEHHVDGTWWHHSKARDIVTCGEALNPSLTQKMFSCFHHCTLTNLYGPTEGEMTYWEVPQGRAVLRVSAGAPMEGCKVVLADLRDSKSAAMLEPAEIAFGGPFIARGYLGRPDLDKKAFVPDFTTIRSDSSLESGDSSTLAGSSPCESTPLSNESAEAASMMRRRGAGTLTSWANSEDGSSPRKKTLMDRLYMTGDLGRWREGGVIDLLGRKDFQVKLRGFRIELGEIEAACRAAGARAAVCVLHKNGNGMDGLVAYFEPGSDEVREASVRASCQKSLPSYMQPQVIVRLEQLPRNTNGKIDRAKLPEPLMPTTPSTTCSPPETSVQKMLVNIISELLGLPVGAIGLDADFQELGGNSLLMGRASSAIKKAFRLSNFKGTAMYQLGTVRRIAASIESMLHSSSESMDEKTLSNRLATAQQPRQSTCSSMSFGSICAQTFGVFWLSFLLQRQAWSPAWWAAWYIWWYFGEKAFFLYLPCAAFLDLLVMLMVAVLMKWIVLGRVKPGKIELWSFDYYKWWFVNNLLKATIEHMMPIIGETPLANCFLRLLGANIGPGARISPCTIHDPDLIEVGANATIGKRVKLATSSVLHGQVHLDYIRIGNAAAVGPTAVLSQNTCVPDQKAVLPLSTMPGWHGPIGSVAFCNAQPPIGDETFQHRQSLLRVLFGMPAVLILEVLPLYPTYFILAWTYYRFEEYSPEYGYYLWCVCLAWIFMHPINFFRAVVIVLQKWILIGDFRKQKKDQISHWNEWKTWVHGRASENHDFEELCQFFTNTEFLSWLYRALGTKIGHRVQIDQLDMVEHDCIHVDDYVVFGIKVLLASDVNAPWVPLEYSRKMEQQRGPKQRYADIRICRGANVLDHCTLLPGVTVAERAVLGTYTLATAGSYYPPLAIHSGNQRGRSMHLRDYLASPSMRELEDKTMQDLDSPITWWRFNLVILLVILFASPLPTAAWVVTYFGVTTLWDFESEGILTGLLVTPFVFNSIELFLLLLNILLKWIVIGRYKAGEYKFFGSYHTCWMCISICGRGISALHDSFRGSVFEVLLARALGAKVGKECYLSGLMVEYDLLTIGDHVAIGCGCDTTGHTVENMVIKLAPTRIADGAALLPGSFAMPGSEIEDEAVLMEHTQVLKGETVPSREVWAGMPASSCRPVPK</sequence>
<dbReference type="InterPro" id="IPR009081">
    <property type="entry name" value="PP-bd_ACP"/>
</dbReference>
<feature type="transmembrane region" description="Helical" evidence="2">
    <location>
        <begin position="1288"/>
        <end position="1314"/>
    </location>
</feature>
<feature type="non-terminal residue" evidence="4">
    <location>
        <position position="1"/>
    </location>
</feature>
<feature type="region of interest" description="Disordered" evidence="1">
    <location>
        <begin position="754"/>
        <end position="786"/>
    </location>
</feature>
<evidence type="ECO:0000313" key="5">
    <source>
        <dbReference type="Proteomes" id="UP001642464"/>
    </source>
</evidence>
<protein>
    <submittedName>
        <fullName evidence="4">Mycosubtilin synthase subunit C</fullName>
    </submittedName>
</protein>
<accession>A0ABP0LMN6</accession>
<dbReference type="InterPro" id="IPR000873">
    <property type="entry name" value="AMP-dep_synth/lig_dom"/>
</dbReference>
<dbReference type="PANTHER" id="PTHR45527:SF1">
    <property type="entry name" value="FATTY ACID SYNTHASE"/>
    <property type="match status" value="1"/>
</dbReference>
<dbReference type="Gene3D" id="3.30.300.30">
    <property type="match status" value="1"/>
</dbReference>
<feature type="transmembrane region" description="Helical" evidence="2">
    <location>
        <begin position="1603"/>
        <end position="1623"/>
    </location>
</feature>
<feature type="transmembrane region" description="Helical" evidence="2">
    <location>
        <begin position="1326"/>
        <end position="1351"/>
    </location>
</feature>
<keyword evidence="2" id="KW-0472">Membrane</keyword>
<dbReference type="Gene3D" id="3.40.50.12780">
    <property type="entry name" value="N-terminal domain of ligase-like"/>
    <property type="match status" value="1"/>
</dbReference>
<dbReference type="InterPro" id="IPR011004">
    <property type="entry name" value="Trimer_LpxA-like_sf"/>
</dbReference>
<dbReference type="SUPFAM" id="SSF51161">
    <property type="entry name" value="Trimeric LpxA-like enzymes"/>
    <property type="match status" value="3"/>
</dbReference>
<keyword evidence="2" id="KW-0812">Transmembrane</keyword>
<evidence type="ECO:0000256" key="2">
    <source>
        <dbReference type="SAM" id="Phobius"/>
    </source>
</evidence>
<feature type="compositionally biased region" description="Polar residues" evidence="1">
    <location>
        <begin position="764"/>
        <end position="780"/>
    </location>
</feature>
<dbReference type="PANTHER" id="PTHR45527">
    <property type="entry name" value="NONRIBOSOMAL PEPTIDE SYNTHETASE"/>
    <property type="match status" value="1"/>
</dbReference>
<dbReference type="CDD" id="cd05930">
    <property type="entry name" value="A_NRPS"/>
    <property type="match status" value="1"/>
</dbReference>
<dbReference type="SUPFAM" id="SSF56801">
    <property type="entry name" value="Acetyl-CoA synthetase-like"/>
    <property type="match status" value="1"/>
</dbReference>
<comment type="caution">
    <text evidence="4">The sequence shown here is derived from an EMBL/GenBank/DDBJ whole genome shotgun (WGS) entry which is preliminary data.</text>
</comment>
<dbReference type="Gene3D" id="2.30.38.10">
    <property type="entry name" value="Luciferase, Domain 3"/>
    <property type="match status" value="1"/>
</dbReference>
<feature type="transmembrane region" description="Helical" evidence="2">
    <location>
        <begin position="1559"/>
        <end position="1583"/>
    </location>
</feature>
<dbReference type="InterPro" id="IPR045851">
    <property type="entry name" value="AMP-bd_C_sf"/>
</dbReference>
<proteinExistence type="predicted"/>
<feature type="transmembrane region" description="Helical" evidence="2">
    <location>
        <begin position="1099"/>
        <end position="1123"/>
    </location>
</feature>
<dbReference type="Gene3D" id="2.160.10.10">
    <property type="entry name" value="Hexapeptide repeat proteins"/>
    <property type="match status" value="2"/>
</dbReference>
<dbReference type="Pfam" id="PF00550">
    <property type="entry name" value="PP-binding"/>
    <property type="match status" value="1"/>
</dbReference>
<evidence type="ECO:0000256" key="1">
    <source>
        <dbReference type="SAM" id="MobiDB-lite"/>
    </source>
</evidence>